<sequence length="77" mass="9510">MATLLELSERYLEEAERLKQDIACRSRLLPELLPEEQKAMEHDLRLLRQMLRETREIGNTLRHYYEPSYWRNRKYIC</sequence>
<comment type="caution">
    <text evidence="1">The sequence shown here is derived from an EMBL/GenBank/DDBJ whole genome shotgun (WGS) entry which is preliminary data.</text>
</comment>
<evidence type="ECO:0000313" key="1">
    <source>
        <dbReference type="EMBL" id="MBC5729410.1"/>
    </source>
</evidence>
<organism evidence="1 2">
    <name type="scientific">Pseudoflavonifractor hominis</name>
    <dbReference type="NCBI Taxonomy" id="2763059"/>
    <lineage>
        <taxon>Bacteria</taxon>
        <taxon>Bacillati</taxon>
        <taxon>Bacillota</taxon>
        <taxon>Clostridia</taxon>
        <taxon>Eubacteriales</taxon>
        <taxon>Oscillospiraceae</taxon>
        <taxon>Pseudoflavonifractor</taxon>
    </lineage>
</organism>
<dbReference type="RefSeq" id="WP_101693509.1">
    <property type="nucleotide sequence ID" value="NZ_JACOPR010000001.1"/>
</dbReference>
<proteinExistence type="predicted"/>
<gene>
    <name evidence="1" type="ORF">H8S34_00985</name>
</gene>
<accession>A0ABR7HPH0</accession>
<name>A0ABR7HPH0_9FIRM</name>
<protein>
    <submittedName>
        <fullName evidence="1">Uncharacterized protein</fullName>
    </submittedName>
</protein>
<evidence type="ECO:0000313" key="2">
    <source>
        <dbReference type="Proteomes" id="UP000660021"/>
    </source>
</evidence>
<reference evidence="1 2" key="1">
    <citation type="submission" date="2020-08" db="EMBL/GenBank/DDBJ databases">
        <title>Genome public.</title>
        <authorList>
            <person name="Liu C."/>
            <person name="Sun Q."/>
        </authorList>
    </citation>
    <scope>NUCLEOTIDE SEQUENCE [LARGE SCALE GENOMIC DNA]</scope>
    <source>
        <strain evidence="1 2">New-38</strain>
    </source>
</reference>
<dbReference type="Proteomes" id="UP000660021">
    <property type="component" value="Unassembled WGS sequence"/>
</dbReference>
<keyword evidence="2" id="KW-1185">Reference proteome</keyword>
<dbReference type="EMBL" id="JACOPR010000001">
    <property type="protein sequence ID" value="MBC5729410.1"/>
    <property type="molecule type" value="Genomic_DNA"/>
</dbReference>